<dbReference type="GO" id="GO:0008168">
    <property type="term" value="F:methyltransferase activity"/>
    <property type="evidence" value="ECO:0007669"/>
    <property type="project" value="UniProtKB-KW"/>
</dbReference>
<dbReference type="GO" id="GO:0032259">
    <property type="term" value="P:methylation"/>
    <property type="evidence" value="ECO:0007669"/>
    <property type="project" value="UniProtKB-KW"/>
</dbReference>
<dbReference type="CDD" id="cd02440">
    <property type="entry name" value="AdoMet_MTases"/>
    <property type="match status" value="1"/>
</dbReference>
<evidence type="ECO:0000313" key="5">
    <source>
        <dbReference type="Proteomes" id="UP000649753"/>
    </source>
</evidence>
<accession>A0A927M8K7</accession>
<dbReference type="Gene3D" id="3.40.50.150">
    <property type="entry name" value="Vaccinia Virus protein VP39"/>
    <property type="match status" value="1"/>
</dbReference>
<evidence type="ECO:0000259" key="3">
    <source>
        <dbReference type="Pfam" id="PF13649"/>
    </source>
</evidence>
<dbReference type="PANTHER" id="PTHR43861">
    <property type="entry name" value="TRANS-ACONITATE 2-METHYLTRANSFERASE-RELATED"/>
    <property type="match status" value="1"/>
</dbReference>
<evidence type="ECO:0000313" key="4">
    <source>
        <dbReference type="EMBL" id="MBE1489799.1"/>
    </source>
</evidence>
<dbReference type="Pfam" id="PF13649">
    <property type="entry name" value="Methyltransf_25"/>
    <property type="match status" value="1"/>
</dbReference>
<name>A0A927M8K7_9ACTN</name>
<dbReference type="RefSeq" id="WP_192769199.1">
    <property type="nucleotide sequence ID" value="NZ_JADBEB010000001.1"/>
</dbReference>
<dbReference type="SUPFAM" id="SSF53335">
    <property type="entry name" value="S-adenosyl-L-methionine-dependent methyltransferases"/>
    <property type="match status" value="1"/>
</dbReference>
<comment type="caution">
    <text evidence="4">The sequence shown here is derived from an EMBL/GenBank/DDBJ whole genome shotgun (WGS) entry which is preliminary data.</text>
</comment>
<dbReference type="EMBL" id="JADBEB010000001">
    <property type="protein sequence ID" value="MBE1489799.1"/>
    <property type="molecule type" value="Genomic_DNA"/>
</dbReference>
<proteinExistence type="predicted"/>
<evidence type="ECO:0000256" key="1">
    <source>
        <dbReference type="ARBA" id="ARBA00022603"/>
    </source>
</evidence>
<keyword evidence="1 4" id="KW-0489">Methyltransferase</keyword>
<dbReference type="Proteomes" id="UP000649753">
    <property type="component" value="Unassembled WGS sequence"/>
</dbReference>
<dbReference type="InterPro" id="IPR041698">
    <property type="entry name" value="Methyltransf_25"/>
</dbReference>
<keyword evidence="5" id="KW-1185">Reference proteome</keyword>
<dbReference type="PANTHER" id="PTHR43861:SF1">
    <property type="entry name" value="TRANS-ACONITATE 2-METHYLTRANSFERASE"/>
    <property type="match status" value="1"/>
</dbReference>
<keyword evidence="2" id="KW-0808">Transferase</keyword>
<reference evidence="4" key="1">
    <citation type="submission" date="2020-10" db="EMBL/GenBank/DDBJ databases">
        <title>Sequencing the genomes of 1000 actinobacteria strains.</title>
        <authorList>
            <person name="Klenk H.-P."/>
        </authorList>
    </citation>
    <scope>NUCLEOTIDE SEQUENCE</scope>
    <source>
        <strain evidence="4">DSM 46832</strain>
    </source>
</reference>
<gene>
    <name evidence="4" type="ORF">H4W31_005437</name>
</gene>
<sequence length="222" mass="24354">MTNPLVRAVARLTMRPLRMLVRPNRRMNAALWNAQYALGLWRYLDGMSDGGMPLSLIERWAPDPAILDLGCGTSANLPLAPGRYRRYHGVDISRRAIDQARAIGRPDTSFEVADIRTFDTTDRFDAILLREVIYYLSETESATLLRRLPGMLTARGRILVQVYDVAQAEELLRLVRGSGLAVAEELSTRLGSGPSGIFLVLTATAEPAGRGSGDAGDDSARP</sequence>
<dbReference type="AlphaFoldDB" id="A0A927M8K7"/>
<feature type="domain" description="Methyltransferase" evidence="3">
    <location>
        <begin position="66"/>
        <end position="154"/>
    </location>
</feature>
<evidence type="ECO:0000256" key="2">
    <source>
        <dbReference type="ARBA" id="ARBA00022679"/>
    </source>
</evidence>
<dbReference type="InterPro" id="IPR029063">
    <property type="entry name" value="SAM-dependent_MTases_sf"/>
</dbReference>
<protein>
    <submittedName>
        <fullName evidence="4">SAM-dependent methyltransferase</fullName>
    </submittedName>
</protein>
<organism evidence="4 5">
    <name type="scientific">Plantactinospora soyae</name>
    <dbReference type="NCBI Taxonomy" id="1544732"/>
    <lineage>
        <taxon>Bacteria</taxon>
        <taxon>Bacillati</taxon>
        <taxon>Actinomycetota</taxon>
        <taxon>Actinomycetes</taxon>
        <taxon>Micromonosporales</taxon>
        <taxon>Micromonosporaceae</taxon>
        <taxon>Plantactinospora</taxon>
    </lineage>
</organism>